<sequence length="123" mass="14623">MDSELEERLRAAFRDKLRLLQGELHAARGRTVPARDPATLLPSTRVLLKRREVAEAERELQNRREEFQQQMQRLAQRRQQLARREQQHREAVLRFDSFLKAVEARRERAQRRAGEERARAAAE</sequence>
<dbReference type="PANTHER" id="PTHR21683">
    <property type="entry name" value="COILED-COIL DOMAIN-CONTAINING PROTEIN 42 LIKE-2-LIKE-RELATED"/>
    <property type="match status" value="1"/>
</dbReference>
<dbReference type="PANTHER" id="PTHR21683:SF9">
    <property type="entry name" value="CILIA- AND FLAGELLA-ASSOCIATED PROTEIN 73"/>
    <property type="match status" value="1"/>
</dbReference>
<name>A0A7K6KAE2_9PASE</name>
<evidence type="ECO:0000256" key="1">
    <source>
        <dbReference type="ARBA" id="ARBA00023054"/>
    </source>
</evidence>
<feature type="non-terminal residue" evidence="4">
    <location>
        <position position="123"/>
    </location>
</feature>
<evidence type="ECO:0000313" key="5">
    <source>
        <dbReference type="Proteomes" id="UP000542358"/>
    </source>
</evidence>
<protein>
    <submittedName>
        <fullName evidence="4">CCD42 protein</fullName>
    </submittedName>
</protein>
<organism evidence="4 5">
    <name type="scientific">Oreocharis arfaki</name>
    <name type="common">tit berrypecker</name>
    <dbReference type="NCBI Taxonomy" id="979223"/>
    <lineage>
        <taxon>Eukaryota</taxon>
        <taxon>Metazoa</taxon>
        <taxon>Chordata</taxon>
        <taxon>Craniata</taxon>
        <taxon>Vertebrata</taxon>
        <taxon>Euteleostomi</taxon>
        <taxon>Archelosauria</taxon>
        <taxon>Archosauria</taxon>
        <taxon>Dinosauria</taxon>
        <taxon>Saurischia</taxon>
        <taxon>Theropoda</taxon>
        <taxon>Coelurosauria</taxon>
        <taxon>Aves</taxon>
        <taxon>Neognathae</taxon>
        <taxon>Neoaves</taxon>
        <taxon>Telluraves</taxon>
        <taxon>Australaves</taxon>
        <taxon>Passeriformes</taxon>
        <taxon>Passeroidea</taxon>
        <taxon>Paramythiidae</taxon>
        <taxon>Oreocharis</taxon>
    </lineage>
</organism>
<accession>A0A7K6KAE2</accession>
<dbReference type="AlphaFoldDB" id="A0A7K6KAE2"/>
<gene>
    <name evidence="4" type="ORF">OREARF_R15111</name>
</gene>
<keyword evidence="1 2" id="KW-0175">Coiled coil</keyword>
<dbReference type="InterPro" id="IPR051147">
    <property type="entry name" value="CFAP_domain-containing"/>
</dbReference>
<comment type="caution">
    <text evidence="4">The sequence shown here is derived from an EMBL/GenBank/DDBJ whole genome shotgun (WGS) entry which is preliminary data.</text>
</comment>
<evidence type="ECO:0000259" key="3">
    <source>
        <dbReference type="Pfam" id="PF13863"/>
    </source>
</evidence>
<evidence type="ECO:0000256" key="2">
    <source>
        <dbReference type="SAM" id="Coils"/>
    </source>
</evidence>
<dbReference type="Proteomes" id="UP000542358">
    <property type="component" value="Unassembled WGS sequence"/>
</dbReference>
<feature type="domain" description="DUF4200" evidence="3">
    <location>
        <begin position="47"/>
        <end position="119"/>
    </location>
</feature>
<proteinExistence type="predicted"/>
<dbReference type="InterPro" id="IPR025252">
    <property type="entry name" value="DUF4200"/>
</dbReference>
<feature type="non-terminal residue" evidence="4">
    <location>
        <position position="1"/>
    </location>
</feature>
<dbReference type="EMBL" id="VZRR01009098">
    <property type="protein sequence ID" value="NWW09550.1"/>
    <property type="molecule type" value="Genomic_DNA"/>
</dbReference>
<dbReference type="GO" id="GO:0005856">
    <property type="term" value="C:cytoskeleton"/>
    <property type="evidence" value="ECO:0007669"/>
    <property type="project" value="UniProtKB-ARBA"/>
</dbReference>
<dbReference type="Pfam" id="PF13863">
    <property type="entry name" value="DUF4200"/>
    <property type="match status" value="1"/>
</dbReference>
<reference evidence="4 5" key="1">
    <citation type="submission" date="2019-09" db="EMBL/GenBank/DDBJ databases">
        <title>Bird 10,000 Genomes (B10K) Project - Family phase.</title>
        <authorList>
            <person name="Zhang G."/>
        </authorList>
    </citation>
    <scope>NUCLEOTIDE SEQUENCE [LARGE SCALE GENOMIC DNA]</scope>
    <source>
        <strain evidence="4">B10K-DU-029-42</strain>
        <tissue evidence="4">Muscle</tissue>
    </source>
</reference>
<feature type="coiled-coil region" evidence="2">
    <location>
        <begin position="46"/>
        <end position="119"/>
    </location>
</feature>
<evidence type="ECO:0000313" key="4">
    <source>
        <dbReference type="EMBL" id="NWW09550.1"/>
    </source>
</evidence>
<keyword evidence="5" id="KW-1185">Reference proteome</keyword>